<dbReference type="GO" id="GO:0032259">
    <property type="term" value="P:methylation"/>
    <property type="evidence" value="ECO:0007669"/>
    <property type="project" value="UniProtKB-KW"/>
</dbReference>
<dbReference type="Gene3D" id="3.30.9.10">
    <property type="entry name" value="D-Amino Acid Oxidase, subunit A, domain 2"/>
    <property type="match status" value="1"/>
</dbReference>
<protein>
    <submittedName>
        <fullName evidence="3">tRNA 5-methylaminomethyl-2-thiouridine biosynthesis bifunctional protein MnmC</fullName>
        <ecNumber evidence="3">2.1.1.61</ecNumber>
    </submittedName>
</protein>
<dbReference type="SUPFAM" id="SSF51905">
    <property type="entry name" value="FAD/NAD(P)-binding domain"/>
    <property type="match status" value="1"/>
</dbReference>
<dbReference type="PRINTS" id="PR00335">
    <property type="entry name" value="KUPTAKETRKA"/>
</dbReference>
<dbReference type="EMBL" id="CADILN010000015">
    <property type="protein sequence ID" value="CAB4052478.1"/>
    <property type="molecule type" value="Genomic_DNA"/>
</dbReference>
<dbReference type="EC" id="2.1.1.61" evidence="3"/>
<dbReference type="InterPro" id="IPR006036">
    <property type="entry name" value="K_uptake_TrkA"/>
</dbReference>
<evidence type="ECO:0000256" key="1">
    <source>
        <dbReference type="ARBA" id="ARBA00023002"/>
    </source>
</evidence>
<evidence type="ECO:0000313" key="4">
    <source>
        <dbReference type="Proteomes" id="UP000494102"/>
    </source>
</evidence>
<dbReference type="GO" id="GO:0016491">
    <property type="term" value="F:oxidoreductase activity"/>
    <property type="evidence" value="ECO:0007669"/>
    <property type="project" value="UniProtKB-KW"/>
</dbReference>
<dbReference type="PANTHER" id="PTHR13847:SF289">
    <property type="entry name" value="GLYCINE OXIDASE"/>
    <property type="match status" value="1"/>
</dbReference>
<dbReference type="GO" id="GO:0015079">
    <property type="term" value="F:potassium ion transmembrane transporter activity"/>
    <property type="evidence" value="ECO:0007669"/>
    <property type="project" value="InterPro"/>
</dbReference>
<accession>A0A6J5KF78</accession>
<name>A0A6J5KF78_9BURK</name>
<gene>
    <name evidence="3" type="primary">mnmC_3</name>
    <name evidence="3" type="ORF">LMG9964_06168</name>
</gene>
<dbReference type="GO" id="GO:0005737">
    <property type="term" value="C:cytoplasm"/>
    <property type="evidence" value="ECO:0007669"/>
    <property type="project" value="TreeGrafter"/>
</dbReference>
<feature type="domain" description="FAD dependent oxidoreductase" evidence="2">
    <location>
        <begin position="7"/>
        <end position="351"/>
    </location>
</feature>
<keyword evidence="3" id="KW-0808">Transferase</keyword>
<dbReference type="InterPro" id="IPR006076">
    <property type="entry name" value="FAD-dep_OxRdtase"/>
</dbReference>
<dbReference type="Pfam" id="PF01266">
    <property type="entry name" value="DAO"/>
    <property type="match status" value="1"/>
</dbReference>
<dbReference type="AlphaFoldDB" id="A0A6J5KF78"/>
<organism evidence="3 4">
    <name type="scientific">Paraburkholderia phenoliruptrix</name>
    <dbReference type="NCBI Taxonomy" id="252970"/>
    <lineage>
        <taxon>Bacteria</taxon>
        <taxon>Pseudomonadati</taxon>
        <taxon>Pseudomonadota</taxon>
        <taxon>Betaproteobacteria</taxon>
        <taxon>Burkholderiales</taxon>
        <taxon>Burkholderiaceae</taxon>
        <taxon>Paraburkholderia</taxon>
    </lineage>
</organism>
<dbReference type="InterPro" id="IPR036188">
    <property type="entry name" value="FAD/NAD-bd_sf"/>
</dbReference>
<dbReference type="PANTHER" id="PTHR13847">
    <property type="entry name" value="SARCOSINE DEHYDROGENASE-RELATED"/>
    <property type="match status" value="1"/>
</dbReference>
<evidence type="ECO:0000259" key="2">
    <source>
        <dbReference type="Pfam" id="PF01266"/>
    </source>
</evidence>
<reference evidence="3 4" key="1">
    <citation type="submission" date="2020-04" db="EMBL/GenBank/DDBJ databases">
        <authorList>
            <person name="De Canck E."/>
        </authorList>
    </citation>
    <scope>NUCLEOTIDE SEQUENCE [LARGE SCALE GENOMIC DNA]</scope>
    <source>
        <strain evidence="3 4">LMG 9964</strain>
    </source>
</reference>
<dbReference type="GO" id="GO:0005886">
    <property type="term" value="C:plasma membrane"/>
    <property type="evidence" value="ECO:0007669"/>
    <property type="project" value="InterPro"/>
</dbReference>
<proteinExistence type="predicted"/>
<sequence>MIESAPKVVIVGAGIIGTTLAHDFASRGARVTVLDKNEVAKGATSGSFAWITNQTKFRNADSLGEEGARHYFNLHRLSHLRWRYLQDIIGDLPIRWTGCFQSAEPGSNEANELAAELDRRLRWGSPTYRVSAEDAREIESAFEPGAETFIFYTPDEGMMSPVQLTSKMLDAAIARGAHYSPHDAYEGFCKTSGGYEITSTTGRREADLLIFAGGIANPDLVEGTGLKAPLTHSTGSIVHLAPLPRLFDSVILGAHVHAIQRVDGRVVIAKHFSGSPVGDPTTPDPDELIRIAARVLPGLKDATIEKVTETRRVIPADGLPVVSRSASLPGVLSITTNAGVSLAAGLSQLITTELLDNTRVALLDPYRSDRFERQAIA</sequence>
<dbReference type="Proteomes" id="UP000494102">
    <property type="component" value="Unassembled WGS sequence"/>
</dbReference>
<evidence type="ECO:0000313" key="3">
    <source>
        <dbReference type="EMBL" id="CAB4052478.1"/>
    </source>
</evidence>
<keyword evidence="1" id="KW-0560">Oxidoreductase</keyword>
<dbReference type="GO" id="GO:0004808">
    <property type="term" value="F:tRNA (5-methylaminomethyl-2-thiouridylate)(34)-methyltransferase activity"/>
    <property type="evidence" value="ECO:0007669"/>
    <property type="project" value="UniProtKB-EC"/>
</dbReference>
<dbReference type="Gene3D" id="3.50.50.60">
    <property type="entry name" value="FAD/NAD(P)-binding domain"/>
    <property type="match status" value="1"/>
</dbReference>
<keyword evidence="3" id="KW-0489">Methyltransferase</keyword>